<keyword evidence="3 4" id="KW-0472">Membrane</keyword>
<accession>A0ABR3NWV0</accession>
<sequence>MNERNEERFLQMSISNVSVRDAGVYWCGAETRDTYLTFISLTTKFSSTSSCLHWDITGLTAEDAGKYWCAVTLERDLSYLYTHLMVIMNEELNLTKYEGDDVSIQCKHHDEDQKSFCKAHEASMCVKDGDSLETIRDDRFSFSDEASTGVFTVNITDLREEDSGIYWCGAHATTKVNLTVKKDFSMIIIISVCVILLLIGGFALTVWKLRHERRGDAHTNLPTIPSDGLLYAAISFQKHEESLSDAAVRFSKEEIHCDYAAVSRRMRLN</sequence>
<dbReference type="InterPro" id="IPR050671">
    <property type="entry name" value="CD300_family_receptors"/>
</dbReference>
<evidence type="ECO:0000313" key="6">
    <source>
        <dbReference type="EMBL" id="KAL1281404.1"/>
    </source>
</evidence>
<protein>
    <recommendedName>
        <fullName evidence="5">Immunoglobulin domain-containing protein</fullName>
    </recommendedName>
</protein>
<dbReference type="PANTHER" id="PTHR11860">
    <property type="entry name" value="POLYMERIC-IMMUNOGLOBULIN RECEPTOR"/>
    <property type="match status" value="1"/>
</dbReference>
<name>A0ABR3NWV0_9TELE</name>
<dbReference type="SMART" id="SM00409">
    <property type="entry name" value="IG"/>
    <property type="match status" value="2"/>
</dbReference>
<comment type="subcellular location">
    <subcellularLocation>
        <location evidence="1">Membrane</location>
    </subcellularLocation>
</comment>
<feature type="domain" description="Immunoglobulin" evidence="5">
    <location>
        <begin position="12"/>
        <end position="87"/>
    </location>
</feature>
<dbReference type="InterPro" id="IPR003599">
    <property type="entry name" value="Ig_sub"/>
</dbReference>
<dbReference type="SUPFAM" id="SSF48726">
    <property type="entry name" value="Immunoglobulin"/>
    <property type="match status" value="2"/>
</dbReference>
<proteinExistence type="predicted"/>
<dbReference type="InterPro" id="IPR013783">
    <property type="entry name" value="Ig-like_fold"/>
</dbReference>
<reference evidence="6 7" key="1">
    <citation type="submission" date="2023-09" db="EMBL/GenBank/DDBJ databases">
        <authorList>
            <person name="Wang M."/>
        </authorList>
    </citation>
    <scope>NUCLEOTIDE SEQUENCE [LARGE SCALE GENOMIC DNA]</scope>
    <source>
        <strain evidence="6">GT-2023</strain>
        <tissue evidence="6">Liver</tissue>
    </source>
</reference>
<organism evidence="6 7">
    <name type="scientific">Cirrhinus molitorella</name>
    <name type="common">mud carp</name>
    <dbReference type="NCBI Taxonomy" id="172907"/>
    <lineage>
        <taxon>Eukaryota</taxon>
        <taxon>Metazoa</taxon>
        <taxon>Chordata</taxon>
        <taxon>Craniata</taxon>
        <taxon>Vertebrata</taxon>
        <taxon>Euteleostomi</taxon>
        <taxon>Actinopterygii</taxon>
        <taxon>Neopterygii</taxon>
        <taxon>Teleostei</taxon>
        <taxon>Ostariophysi</taxon>
        <taxon>Cypriniformes</taxon>
        <taxon>Cyprinidae</taxon>
        <taxon>Labeoninae</taxon>
        <taxon>Labeonini</taxon>
        <taxon>Cirrhinus</taxon>
    </lineage>
</organism>
<evidence type="ECO:0000256" key="1">
    <source>
        <dbReference type="ARBA" id="ARBA00004370"/>
    </source>
</evidence>
<dbReference type="InterPro" id="IPR036179">
    <property type="entry name" value="Ig-like_dom_sf"/>
</dbReference>
<feature type="transmembrane region" description="Helical" evidence="4">
    <location>
        <begin position="184"/>
        <end position="207"/>
    </location>
</feature>
<dbReference type="Pfam" id="PF07686">
    <property type="entry name" value="V-set"/>
    <property type="match status" value="1"/>
</dbReference>
<evidence type="ECO:0000256" key="3">
    <source>
        <dbReference type="ARBA" id="ARBA00023136"/>
    </source>
</evidence>
<gene>
    <name evidence="6" type="ORF">QQF64_000207</name>
</gene>
<dbReference type="PANTHER" id="PTHR11860:SF118">
    <property type="entry name" value="CMRF35-LIKE MOLECULE 3-RELATED"/>
    <property type="match status" value="1"/>
</dbReference>
<dbReference type="InterPro" id="IPR013106">
    <property type="entry name" value="Ig_V-set"/>
</dbReference>
<dbReference type="Proteomes" id="UP001558613">
    <property type="component" value="Unassembled WGS sequence"/>
</dbReference>
<evidence type="ECO:0000259" key="5">
    <source>
        <dbReference type="SMART" id="SM00409"/>
    </source>
</evidence>
<dbReference type="EMBL" id="JAYMGO010000001">
    <property type="protein sequence ID" value="KAL1281404.1"/>
    <property type="molecule type" value="Genomic_DNA"/>
</dbReference>
<comment type="caution">
    <text evidence="6">The sequence shown here is derived from an EMBL/GenBank/DDBJ whole genome shotgun (WGS) entry which is preliminary data.</text>
</comment>
<dbReference type="Gene3D" id="2.60.40.10">
    <property type="entry name" value="Immunoglobulins"/>
    <property type="match status" value="2"/>
</dbReference>
<evidence type="ECO:0000313" key="7">
    <source>
        <dbReference type="Proteomes" id="UP001558613"/>
    </source>
</evidence>
<keyword evidence="2 4" id="KW-0812">Transmembrane</keyword>
<evidence type="ECO:0000256" key="2">
    <source>
        <dbReference type="ARBA" id="ARBA00022692"/>
    </source>
</evidence>
<feature type="domain" description="Immunoglobulin" evidence="5">
    <location>
        <begin position="91"/>
        <end position="181"/>
    </location>
</feature>
<keyword evidence="7" id="KW-1185">Reference proteome</keyword>
<evidence type="ECO:0000256" key="4">
    <source>
        <dbReference type="SAM" id="Phobius"/>
    </source>
</evidence>
<keyword evidence="4" id="KW-1133">Transmembrane helix</keyword>